<proteinExistence type="predicted"/>
<dbReference type="EMBL" id="CP012898">
    <property type="protein sequence ID" value="ALJ04081.1"/>
    <property type="molecule type" value="Genomic_DNA"/>
</dbReference>
<accession>A0A0P0D5Y0</accession>
<reference evidence="1 2" key="1">
    <citation type="submission" date="2015-10" db="EMBL/GenBank/DDBJ databases">
        <authorList>
            <person name="Gilbert D.G."/>
        </authorList>
    </citation>
    <scope>NUCLEOTIDE SEQUENCE [LARGE SCALE GENOMIC DNA]</scope>
    <source>
        <strain evidence="2">HZ-22</strain>
    </source>
</reference>
<keyword evidence="2" id="KW-1185">Reference proteome</keyword>
<protein>
    <submittedName>
        <fullName evidence="1">Uncharacterized protein</fullName>
    </submittedName>
</protein>
<sequence length="59" mass="7034">MFFFFAINGFWFLIGILKISLEQNHFYDSAKIQITNGNETLFLKIARRNKSFKKLLECK</sequence>
<dbReference type="KEGG" id="ahz:APS56_02435"/>
<gene>
    <name evidence="1" type="ORF">APS56_02435</name>
</gene>
<organism evidence="1 2">
    <name type="scientific">Pseudalgibacter alginicilyticus</name>
    <dbReference type="NCBI Taxonomy" id="1736674"/>
    <lineage>
        <taxon>Bacteria</taxon>
        <taxon>Pseudomonadati</taxon>
        <taxon>Bacteroidota</taxon>
        <taxon>Flavobacteriia</taxon>
        <taxon>Flavobacteriales</taxon>
        <taxon>Flavobacteriaceae</taxon>
        <taxon>Pseudalgibacter</taxon>
    </lineage>
</organism>
<evidence type="ECO:0000313" key="2">
    <source>
        <dbReference type="Proteomes" id="UP000057981"/>
    </source>
</evidence>
<dbReference type="AlphaFoldDB" id="A0A0P0D5Y0"/>
<dbReference type="Proteomes" id="UP000057981">
    <property type="component" value="Chromosome"/>
</dbReference>
<evidence type="ECO:0000313" key="1">
    <source>
        <dbReference type="EMBL" id="ALJ04081.1"/>
    </source>
</evidence>
<name>A0A0P0D5Y0_9FLAO</name>